<evidence type="ECO:0000313" key="6">
    <source>
        <dbReference type="EMBL" id="CAB4668856.1"/>
    </source>
</evidence>
<dbReference type="AlphaFoldDB" id="A0A6J6M4H7"/>
<dbReference type="GO" id="GO:0008863">
    <property type="term" value="F:formate dehydrogenase (NAD+) activity"/>
    <property type="evidence" value="ECO:0007669"/>
    <property type="project" value="InterPro"/>
</dbReference>
<dbReference type="InterPro" id="IPR006657">
    <property type="entry name" value="MoPterin_dinucl-bd_dom"/>
</dbReference>
<dbReference type="InterPro" id="IPR050123">
    <property type="entry name" value="Prok_molybdopt-oxidoreductase"/>
</dbReference>
<dbReference type="NCBIfam" id="TIGR01701">
    <property type="entry name" value="Fdhalpha-like"/>
    <property type="match status" value="1"/>
</dbReference>
<keyword evidence="3" id="KW-0411">Iron-sulfur</keyword>
<dbReference type="PANTHER" id="PTHR43105">
    <property type="entry name" value="RESPIRATORY NITRATE REDUCTASE"/>
    <property type="match status" value="1"/>
</dbReference>
<dbReference type="GO" id="GO:0030151">
    <property type="term" value="F:molybdenum ion binding"/>
    <property type="evidence" value="ECO:0007669"/>
    <property type="project" value="InterPro"/>
</dbReference>
<dbReference type="EMBL" id="CAEZWM010000203">
    <property type="protein sequence ID" value="CAB4668856.1"/>
    <property type="molecule type" value="Genomic_DNA"/>
</dbReference>
<proteinExistence type="predicted"/>
<feature type="domain" description="Molybdopterin oxidoreductase" evidence="4">
    <location>
        <begin position="122"/>
        <end position="563"/>
    </location>
</feature>
<gene>
    <name evidence="6" type="ORF">UFOPK2242_01345</name>
</gene>
<dbReference type="Pfam" id="PF00384">
    <property type="entry name" value="Molybdopterin"/>
    <property type="match status" value="1"/>
</dbReference>
<dbReference type="GO" id="GO:0016020">
    <property type="term" value="C:membrane"/>
    <property type="evidence" value="ECO:0007669"/>
    <property type="project" value="TreeGrafter"/>
</dbReference>
<reference evidence="6" key="1">
    <citation type="submission" date="2020-05" db="EMBL/GenBank/DDBJ databases">
        <authorList>
            <person name="Chiriac C."/>
            <person name="Salcher M."/>
            <person name="Ghai R."/>
            <person name="Kavagutti S V."/>
        </authorList>
    </citation>
    <scope>NUCLEOTIDE SEQUENCE</scope>
</reference>
<name>A0A6J6M4H7_9ZZZZ</name>
<dbReference type="Gene3D" id="3.40.50.740">
    <property type="match status" value="1"/>
</dbReference>
<protein>
    <submittedName>
        <fullName evidence="6">Unannotated protein</fullName>
    </submittedName>
</protein>
<evidence type="ECO:0000256" key="1">
    <source>
        <dbReference type="ARBA" id="ARBA00022723"/>
    </source>
</evidence>
<dbReference type="PANTHER" id="PTHR43105:SF4">
    <property type="entry name" value="PROTEIN YDEP"/>
    <property type="match status" value="1"/>
</dbReference>
<sequence>MAWKGSAKIRTGKGLRSSLWVGFAPNGVGRQKPKHFSDMRRIFWSHRRNLPYAWRLLSKGVCDGCALGVAGFHDWTIEGVHLCTTRLELLQLNTMKALDPKLLEDVPALRKLDGAELRNLGRLPYPMLRRRGEDGFTRISWDEALDLVADRMRSAPPSRSALYLTARGITNEVYYVAQKFMRYIGTNNVDNAARVCHAPSTVALKATIGLGATTCSYTDVINSNLIVLFGANVANAQPVFMKYLYLARRRGAKVLVVNPFREPGLEHYWVPSNLESAAFGTKIADDFFEVHTGGDSAFINGVLKVLLANGGIDRDFVREHTEGFSELLAELENQSFDDLVEASGASRADMERFAAYYSDAASAVLVWSMGITQHKHGVENVESIVNLALARGNVGRPGSGLMPIRGHSGVQGGAEMGAYATAFPGGVPITPASAAALSETYGFAVSPSEGLSAEQMLIAAQRGQLDVLYSSGGNFLDVLPDPVLTLHALEQVPLRVHQDIIITTQMLVEPGEEVLLLPACTRYEQPGGGTETTTERRIVYGPEVRGPRIGEARTEWMIFRDLALRIDPSRAHLMDFPDAQSVRDEIARVVPLYAGIENLVNLGDSVQWGGPMLAADGVFPTPSGRAKFTPVTPSIVLPPEGKFLLSTRRGKQFNSMIFKDKDALTGATRGSVLLAASDIEMLGLSDGDEVEVRSRHGRMVGNLRESVMRAGNTQVFFPEGNVLFAAGDGARESGMPVYTEVVEILAI</sequence>
<feature type="domain" description="Molybdopterin dinucleotide-binding" evidence="5">
    <location>
        <begin position="644"/>
        <end position="721"/>
    </location>
</feature>
<evidence type="ECO:0000256" key="3">
    <source>
        <dbReference type="ARBA" id="ARBA00023014"/>
    </source>
</evidence>
<evidence type="ECO:0000256" key="2">
    <source>
        <dbReference type="ARBA" id="ARBA00023004"/>
    </source>
</evidence>
<keyword evidence="1" id="KW-0479">Metal-binding</keyword>
<evidence type="ECO:0000259" key="4">
    <source>
        <dbReference type="Pfam" id="PF00384"/>
    </source>
</evidence>
<dbReference type="GO" id="GO:0043546">
    <property type="term" value="F:molybdopterin cofactor binding"/>
    <property type="evidence" value="ECO:0007669"/>
    <property type="project" value="InterPro"/>
</dbReference>
<dbReference type="GO" id="GO:0051539">
    <property type="term" value="F:4 iron, 4 sulfur cluster binding"/>
    <property type="evidence" value="ECO:0007669"/>
    <property type="project" value="InterPro"/>
</dbReference>
<dbReference type="InterPro" id="IPR010046">
    <property type="entry name" value="Mopterin_OxRdtse_a_bac"/>
</dbReference>
<dbReference type="InterPro" id="IPR006656">
    <property type="entry name" value="Mopterin_OxRdtase"/>
</dbReference>
<evidence type="ECO:0000259" key="5">
    <source>
        <dbReference type="Pfam" id="PF01568"/>
    </source>
</evidence>
<dbReference type="Gene3D" id="3.40.228.10">
    <property type="entry name" value="Dimethylsulfoxide Reductase, domain 2"/>
    <property type="match status" value="1"/>
</dbReference>
<dbReference type="SUPFAM" id="SSF53706">
    <property type="entry name" value="Formate dehydrogenase/DMSO reductase, domains 1-3"/>
    <property type="match status" value="1"/>
</dbReference>
<dbReference type="InterPro" id="IPR009010">
    <property type="entry name" value="Asp_de-COase-like_dom_sf"/>
</dbReference>
<organism evidence="6">
    <name type="scientific">freshwater metagenome</name>
    <dbReference type="NCBI Taxonomy" id="449393"/>
    <lineage>
        <taxon>unclassified sequences</taxon>
        <taxon>metagenomes</taxon>
        <taxon>ecological metagenomes</taxon>
    </lineage>
</organism>
<dbReference type="Pfam" id="PF01568">
    <property type="entry name" value="Molydop_binding"/>
    <property type="match status" value="1"/>
</dbReference>
<dbReference type="PIRSF" id="PIRSF000144">
    <property type="entry name" value="CbbBc"/>
    <property type="match status" value="1"/>
</dbReference>
<accession>A0A6J6M4H7</accession>
<keyword evidence="2" id="KW-0408">Iron</keyword>
<dbReference type="SUPFAM" id="SSF50692">
    <property type="entry name" value="ADC-like"/>
    <property type="match status" value="1"/>
</dbReference>